<feature type="compositionally biased region" description="Basic and acidic residues" evidence="5">
    <location>
        <begin position="133"/>
        <end position="143"/>
    </location>
</feature>
<evidence type="ECO:0000256" key="2">
    <source>
        <dbReference type="ARBA" id="ARBA00022553"/>
    </source>
</evidence>
<proteinExistence type="predicted"/>
<keyword evidence="3" id="KW-0472">Membrane</keyword>
<dbReference type="Proteomes" id="UP000663852">
    <property type="component" value="Unassembled WGS sequence"/>
</dbReference>
<organism evidence="6 7">
    <name type="scientific">Adineta ricciae</name>
    <name type="common">Rotifer</name>
    <dbReference type="NCBI Taxonomy" id="249248"/>
    <lineage>
        <taxon>Eukaryota</taxon>
        <taxon>Metazoa</taxon>
        <taxon>Spiralia</taxon>
        <taxon>Gnathifera</taxon>
        <taxon>Rotifera</taxon>
        <taxon>Eurotatoria</taxon>
        <taxon>Bdelloidea</taxon>
        <taxon>Adinetida</taxon>
        <taxon>Adinetidae</taxon>
        <taxon>Adineta</taxon>
    </lineage>
</organism>
<reference evidence="6" key="1">
    <citation type="submission" date="2021-02" db="EMBL/GenBank/DDBJ databases">
        <authorList>
            <person name="Nowell W R."/>
        </authorList>
    </citation>
    <scope>NUCLEOTIDE SEQUENCE</scope>
</reference>
<dbReference type="OrthoDB" id="10068192at2759"/>
<name>A0A814ZP91_ADIRI</name>
<evidence type="ECO:0000313" key="6">
    <source>
        <dbReference type="EMBL" id="CAF1244518.1"/>
    </source>
</evidence>
<comment type="subcellular location">
    <subcellularLocation>
        <location evidence="1">Membrane</location>
        <topology evidence="1">Peripheral membrane protein</topology>
    </subcellularLocation>
</comment>
<evidence type="ECO:0000256" key="1">
    <source>
        <dbReference type="ARBA" id="ARBA00004170"/>
    </source>
</evidence>
<protein>
    <submittedName>
        <fullName evidence="6">Uncharacterized protein</fullName>
    </submittedName>
</protein>
<comment type="caution">
    <text evidence="6">The sequence shown here is derived from an EMBL/GenBank/DDBJ whole genome shotgun (WGS) entry which is preliminary data.</text>
</comment>
<keyword evidence="4" id="KW-0175">Coiled coil</keyword>
<accession>A0A814ZP91</accession>
<sequence>MPLNQIVVSEPTAYSHINDNYMDADNAKEQIQSLSRELDLMHERYSILADVHSQLQKDNSLLEERILTLVETYSNEKNQLEQELINAKEKIFHLEDTMNDLEIEKQRYKDDCNLAVRLLHRHPNEYVSTSVPEHTHEQSKTKAEATSTNHSVQSQHSVMIPTFPPMFVTPLPLLNTMTSPSPVTSQVPSTSISDNLRLAESLFKTNNVHRYPSKHFICSKCYQTVKCCDVSVQTSLDDHNRASRNHRMSLSVFDDELDPDPVRTSSELHHHLMTVQEYQMGNTRRSSQDLSSQSSNSIPQMHHV</sequence>
<feature type="coiled-coil region" evidence="4">
    <location>
        <begin position="17"/>
        <end position="111"/>
    </location>
</feature>
<dbReference type="InterPro" id="IPR043441">
    <property type="entry name" value="Tjap1/BEGAIN"/>
</dbReference>
<feature type="region of interest" description="Disordered" evidence="5">
    <location>
        <begin position="278"/>
        <end position="304"/>
    </location>
</feature>
<evidence type="ECO:0000256" key="3">
    <source>
        <dbReference type="ARBA" id="ARBA00023136"/>
    </source>
</evidence>
<evidence type="ECO:0000313" key="7">
    <source>
        <dbReference type="Proteomes" id="UP000663852"/>
    </source>
</evidence>
<dbReference type="AlphaFoldDB" id="A0A814ZP91"/>
<feature type="compositionally biased region" description="Low complexity" evidence="5">
    <location>
        <begin position="288"/>
        <end position="297"/>
    </location>
</feature>
<dbReference type="PANTHER" id="PTHR28664">
    <property type="entry name" value="TIGHT JUNCTION-ASSOCIATED PROTEIN 1"/>
    <property type="match status" value="1"/>
</dbReference>
<evidence type="ECO:0000256" key="4">
    <source>
        <dbReference type="SAM" id="Coils"/>
    </source>
</evidence>
<dbReference type="PANTHER" id="PTHR28664:SF4">
    <property type="entry name" value="TIGHT JUNCTION-ASSOCIATED PROTEIN 1"/>
    <property type="match status" value="1"/>
</dbReference>
<feature type="region of interest" description="Disordered" evidence="5">
    <location>
        <begin position="129"/>
        <end position="149"/>
    </location>
</feature>
<dbReference type="EMBL" id="CAJNOJ010000175">
    <property type="protein sequence ID" value="CAF1244518.1"/>
    <property type="molecule type" value="Genomic_DNA"/>
</dbReference>
<evidence type="ECO:0000256" key="5">
    <source>
        <dbReference type="SAM" id="MobiDB-lite"/>
    </source>
</evidence>
<gene>
    <name evidence="6" type="ORF">EDS130_LOCUS27634</name>
</gene>
<keyword evidence="2" id="KW-0597">Phosphoprotein</keyword>
<dbReference type="GO" id="GO:0016020">
    <property type="term" value="C:membrane"/>
    <property type="evidence" value="ECO:0007669"/>
    <property type="project" value="UniProtKB-SubCell"/>
</dbReference>